<feature type="region of interest" description="Disordered" evidence="6">
    <location>
        <begin position="278"/>
        <end position="300"/>
    </location>
</feature>
<dbReference type="InterPro" id="IPR007221">
    <property type="entry name" value="MreC"/>
</dbReference>
<reference evidence="8 9" key="1">
    <citation type="submission" date="2018-05" db="EMBL/GenBank/DDBJ databases">
        <title>Genomic Encyclopedia of Type Strains, Phase IV (KMG-IV): sequencing the most valuable type-strain genomes for metagenomic binning, comparative biology and taxonomic classification.</title>
        <authorList>
            <person name="Goeker M."/>
        </authorList>
    </citation>
    <scope>NUCLEOTIDE SEQUENCE [LARGE SCALE GENOMIC DNA]</scope>
    <source>
        <strain evidence="8 9">DSM 29661</strain>
    </source>
</reference>
<evidence type="ECO:0000256" key="4">
    <source>
        <dbReference type="ARBA" id="ARBA00032089"/>
    </source>
</evidence>
<protein>
    <recommendedName>
        <fullName evidence="2 5">Cell shape-determining protein MreC</fullName>
    </recommendedName>
    <alternativeName>
        <fullName evidence="4 5">Cell shape protein MreC</fullName>
    </alternativeName>
</protein>
<dbReference type="PANTHER" id="PTHR34138">
    <property type="entry name" value="CELL SHAPE-DETERMINING PROTEIN MREC"/>
    <property type="match status" value="1"/>
</dbReference>
<evidence type="ECO:0000259" key="7">
    <source>
        <dbReference type="Pfam" id="PF04085"/>
    </source>
</evidence>
<comment type="function">
    <text evidence="5">Involved in formation and maintenance of cell shape.</text>
</comment>
<dbReference type="InterPro" id="IPR042177">
    <property type="entry name" value="Cell/Rod_1"/>
</dbReference>
<dbReference type="PIRSF" id="PIRSF038471">
    <property type="entry name" value="MreC"/>
    <property type="match status" value="1"/>
</dbReference>
<dbReference type="PANTHER" id="PTHR34138:SF1">
    <property type="entry name" value="CELL SHAPE-DETERMINING PROTEIN MREC"/>
    <property type="match status" value="1"/>
</dbReference>
<evidence type="ECO:0000256" key="5">
    <source>
        <dbReference type="PIRNR" id="PIRNR038471"/>
    </source>
</evidence>
<evidence type="ECO:0000256" key="1">
    <source>
        <dbReference type="ARBA" id="ARBA00009369"/>
    </source>
</evidence>
<name>A0A318KT10_9NEIS</name>
<dbReference type="GO" id="GO:0005886">
    <property type="term" value="C:plasma membrane"/>
    <property type="evidence" value="ECO:0007669"/>
    <property type="project" value="TreeGrafter"/>
</dbReference>
<keyword evidence="9" id="KW-1185">Reference proteome</keyword>
<evidence type="ECO:0000256" key="6">
    <source>
        <dbReference type="SAM" id="MobiDB-lite"/>
    </source>
</evidence>
<sequence>MDIASSPRFFRRGPKPLTRLLACGALSLGLLVADAKLHLLDPARGALTALLYPMQWLVTAPPEGLRQLDTFLTTQATLTHENQALRTYQLELEARLQRQAALQRENAELRQTLNLRSQHGGNTLPAEIVYTSRDPFTFTLIIDKGSMDGVQAGLPVIDARGLIGQITRVQPLTAEVTLLIERNHPVPVMIQRNGLRAVMYGMGGQAEIRHIAAHADVQVGDMLVTSGIDGVYPAGLPVAKVAMVDRNGGSPFARIVCTPLAGVGENRTLLVLNETLNLPPRPEAAPAPKTKSRRKRGSDE</sequence>
<comment type="similarity">
    <text evidence="1 5">Belongs to the MreC family.</text>
</comment>
<evidence type="ECO:0000313" key="8">
    <source>
        <dbReference type="EMBL" id="PXX79968.1"/>
    </source>
</evidence>
<dbReference type="OrthoDB" id="9808025at2"/>
<dbReference type="InterPro" id="IPR055342">
    <property type="entry name" value="MreC_beta-barrel_core"/>
</dbReference>
<dbReference type="AlphaFoldDB" id="A0A318KT10"/>
<dbReference type="Gene3D" id="2.40.10.350">
    <property type="entry name" value="Rod shape-determining protein MreC, domain 2"/>
    <property type="match status" value="1"/>
</dbReference>
<dbReference type="Pfam" id="PF04085">
    <property type="entry name" value="MreC"/>
    <property type="match status" value="1"/>
</dbReference>
<dbReference type="NCBIfam" id="TIGR00219">
    <property type="entry name" value="mreC"/>
    <property type="match status" value="1"/>
</dbReference>
<feature type="compositionally biased region" description="Basic residues" evidence="6">
    <location>
        <begin position="290"/>
        <end position="300"/>
    </location>
</feature>
<dbReference type="Gene3D" id="2.40.10.340">
    <property type="entry name" value="Rod shape-determining protein MreC, domain 1"/>
    <property type="match status" value="1"/>
</dbReference>
<evidence type="ECO:0000313" key="9">
    <source>
        <dbReference type="Proteomes" id="UP000247555"/>
    </source>
</evidence>
<feature type="domain" description="Rod shape-determining protein MreC beta-barrel core" evidence="7">
    <location>
        <begin position="128"/>
        <end position="272"/>
    </location>
</feature>
<keyword evidence="3 5" id="KW-0133">Cell shape</keyword>
<gene>
    <name evidence="8" type="ORF">DFR34_105172</name>
</gene>
<comment type="caution">
    <text evidence="8">The sequence shown here is derived from an EMBL/GenBank/DDBJ whole genome shotgun (WGS) entry which is preliminary data.</text>
</comment>
<dbReference type="Proteomes" id="UP000247555">
    <property type="component" value="Unassembled WGS sequence"/>
</dbReference>
<evidence type="ECO:0000256" key="3">
    <source>
        <dbReference type="ARBA" id="ARBA00022960"/>
    </source>
</evidence>
<dbReference type="InterPro" id="IPR042175">
    <property type="entry name" value="Cell/Rod_MreC_2"/>
</dbReference>
<evidence type="ECO:0000256" key="2">
    <source>
        <dbReference type="ARBA" id="ARBA00013855"/>
    </source>
</evidence>
<proteinExistence type="inferred from homology"/>
<organism evidence="8 9">
    <name type="scientific">Rivihabitans pingtungensis</name>
    <dbReference type="NCBI Taxonomy" id="1054498"/>
    <lineage>
        <taxon>Bacteria</taxon>
        <taxon>Pseudomonadati</taxon>
        <taxon>Pseudomonadota</taxon>
        <taxon>Betaproteobacteria</taxon>
        <taxon>Neisseriales</taxon>
        <taxon>Aquaspirillaceae</taxon>
        <taxon>Rivihabitans</taxon>
    </lineage>
</organism>
<dbReference type="RefSeq" id="WP_110390248.1">
    <property type="nucleotide sequence ID" value="NZ_QJKI01000005.1"/>
</dbReference>
<dbReference type="EMBL" id="QJKI01000005">
    <property type="protein sequence ID" value="PXX79968.1"/>
    <property type="molecule type" value="Genomic_DNA"/>
</dbReference>
<dbReference type="GO" id="GO:0008360">
    <property type="term" value="P:regulation of cell shape"/>
    <property type="evidence" value="ECO:0007669"/>
    <property type="project" value="UniProtKB-KW"/>
</dbReference>
<accession>A0A318KT10</accession>